<dbReference type="GO" id="GO:0016787">
    <property type="term" value="F:hydrolase activity"/>
    <property type="evidence" value="ECO:0007669"/>
    <property type="project" value="UniProtKB-KW"/>
</dbReference>
<evidence type="ECO:0000259" key="3">
    <source>
        <dbReference type="Pfam" id="PF05970"/>
    </source>
</evidence>
<keyword evidence="1" id="KW-0347">Helicase</keyword>
<dbReference type="PANTHER" id="PTHR10492">
    <property type="match status" value="1"/>
</dbReference>
<dbReference type="GO" id="GO:0006281">
    <property type="term" value="P:DNA repair"/>
    <property type="evidence" value="ECO:0007669"/>
    <property type="project" value="UniProtKB-KW"/>
</dbReference>
<keyword evidence="1" id="KW-0547">Nucleotide-binding</keyword>
<keyword evidence="2" id="KW-0732">Signal</keyword>
<organism evidence="4 5">
    <name type="scientific">Elysia marginata</name>
    <dbReference type="NCBI Taxonomy" id="1093978"/>
    <lineage>
        <taxon>Eukaryota</taxon>
        <taxon>Metazoa</taxon>
        <taxon>Spiralia</taxon>
        <taxon>Lophotrochozoa</taxon>
        <taxon>Mollusca</taxon>
        <taxon>Gastropoda</taxon>
        <taxon>Heterobranchia</taxon>
        <taxon>Euthyneura</taxon>
        <taxon>Panpulmonata</taxon>
        <taxon>Sacoglossa</taxon>
        <taxon>Placobranchoidea</taxon>
        <taxon>Plakobranchidae</taxon>
        <taxon>Elysia</taxon>
    </lineage>
</organism>
<comment type="cofactor">
    <cofactor evidence="1">
        <name>Mg(2+)</name>
        <dbReference type="ChEBI" id="CHEBI:18420"/>
    </cofactor>
</comment>
<feature type="chain" id="PRO_5043685743" description="ATP-dependent DNA helicase" evidence="2">
    <location>
        <begin position="17"/>
        <end position="88"/>
    </location>
</feature>
<keyword evidence="1" id="KW-0227">DNA damage</keyword>
<keyword evidence="1" id="KW-0234">DNA repair</keyword>
<gene>
    <name evidence="4" type="ORF">ElyMa_005908700</name>
</gene>
<evidence type="ECO:0000256" key="2">
    <source>
        <dbReference type="SAM" id="SignalP"/>
    </source>
</evidence>
<feature type="domain" description="DNA helicase Pif1-like DEAD-box helicase" evidence="3">
    <location>
        <begin position="19"/>
        <end position="81"/>
    </location>
</feature>
<keyword evidence="1" id="KW-0067">ATP-binding</keyword>
<dbReference type="GO" id="GO:0043139">
    <property type="term" value="F:5'-3' DNA helicase activity"/>
    <property type="evidence" value="ECO:0007669"/>
    <property type="project" value="UniProtKB-EC"/>
</dbReference>
<sequence>MVRVAYAFLMLQGVVARHFIETILASQRAKGSIAIATASTGLAATLLPGERTVHSTYKVPLNIINSETPSCSIKKVLLFREYFKRRQY</sequence>
<dbReference type="EC" id="5.6.2.3" evidence="1"/>
<dbReference type="PANTHER" id="PTHR10492:SF57">
    <property type="entry name" value="ATP-DEPENDENT DNA HELICASE"/>
    <property type="match status" value="1"/>
</dbReference>
<accession>A0AAV4G6D2</accession>
<keyword evidence="1" id="KW-0233">DNA recombination</keyword>
<proteinExistence type="inferred from homology"/>
<evidence type="ECO:0000313" key="5">
    <source>
        <dbReference type="Proteomes" id="UP000762676"/>
    </source>
</evidence>
<dbReference type="EMBL" id="BMAT01011867">
    <property type="protein sequence ID" value="GFR80844.1"/>
    <property type="molecule type" value="Genomic_DNA"/>
</dbReference>
<dbReference type="Proteomes" id="UP000762676">
    <property type="component" value="Unassembled WGS sequence"/>
</dbReference>
<comment type="caution">
    <text evidence="4">The sequence shown here is derived from an EMBL/GenBank/DDBJ whole genome shotgun (WGS) entry which is preliminary data.</text>
</comment>
<dbReference type="GO" id="GO:0006310">
    <property type="term" value="P:DNA recombination"/>
    <property type="evidence" value="ECO:0007669"/>
    <property type="project" value="UniProtKB-KW"/>
</dbReference>
<dbReference type="GO" id="GO:0005524">
    <property type="term" value="F:ATP binding"/>
    <property type="evidence" value="ECO:0007669"/>
    <property type="project" value="UniProtKB-KW"/>
</dbReference>
<dbReference type="Pfam" id="PF05970">
    <property type="entry name" value="PIF1"/>
    <property type="match status" value="1"/>
</dbReference>
<keyword evidence="1" id="KW-0378">Hydrolase</keyword>
<name>A0AAV4G6D2_9GAST</name>
<evidence type="ECO:0000256" key="1">
    <source>
        <dbReference type="RuleBase" id="RU363044"/>
    </source>
</evidence>
<dbReference type="GO" id="GO:0000723">
    <property type="term" value="P:telomere maintenance"/>
    <property type="evidence" value="ECO:0007669"/>
    <property type="project" value="InterPro"/>
</dbReference>
<reference evidence="4 5" key="1">
    <citation type="journal article" date="2021" name="Elife">
        <title>Chloroplast acquisition without the gene transfer in kleptoplastic sea slugs, Plakobranchus ocellatus.</title>
        <authorList>
            <person name="Maeda T."/>
            <person name="Takahashi S."/>
            <person name="Yoshida T."/>
            <person name="Shimamura S."/>
            <person name="Takaki Y."/>
            <person name="Nagai Y."/>
            <person name="Toyoda A."/>
            <person name="Suzuki Y."/>
            <person name="Arimoto A."/>
            <person name="Ishii H."/>
            <person name="Satoh N."/>
            <person name="Nishiyama T."/>
            <person name="Hasebe M."/>
            <person name="Maruyama T."/>
            <person name="Minagawa J."/>
            <person name="Obokata J."/>
            <person name="Shigenobu S."/>
        </authorList>
    </citation>
    <scope>NUCLEOTIDE SEQUENCE [LARGE SCALE GENOMIC DNA]</scope>
</reference>
<evidence type="ECO:0000313" key="4">
    <source>
        <dbReference type="EMBL" id="GFR80844.1"/>
    </source>
</evidence>
<comment type="similarity">
    <text evidence="1">Belongs to the helicase family.</text>
</comment>
<dbReference type="InterPro" id="IPR010285">
    <property type="entry name" value="DNA_helicase_pif1-like_DEAD"/>
</dbReference>
<comment type="catalytic activity">
    <reaction evidence="1">
        <text>ATP + H2O = ADP + phosphate + H(+)</text>
        <dbReference type="Rhea" id="RHEA:13065"/>
        <dbReference type="ChEBI" id="CHEBI:15377"/>
        <dbReference type="ChEBI" id="CHEBI:15378"/>
        <dbReference type="ChEBI" id="CHEBI:30616"/>
        <dbReference type="ChEBI" id="CHEBI:43474"/>
        <dbReference type="ChEBI" id="CHEBI:456216"/>
        <dbReference type="EC" id="5.6.2.3"/>
    </reaction>
</comment>
<feature type="signal peptide" evidence="2">
    <location>
        <begin position="1"/>
        <end position="16"/>
    </location>
</feature>
<dbReference type="AlphaFoldDB" id="A0AAV4G6D2"/>
<protein>
    <recommendedName>
        <fullName evidence="1">ATP-dependent DNA helicase</fullName>
        <ecNumber evidence="1">5.6.2.3</ecNumber>
    </recommendedName>
</protein>
<keyword evidence="5" id="KW-1185">Reference proteome</keyword>